<evidence type="ECO:0000256" key="1">
    <source>
        <dbReference type="SAM" id="MobiDB-lite"/>
    </source>
</evidence>
<reference evidence="2 3" key="1">
    <citation type="submission" date="2015-02" db="EMBL/GenBank/DDBJ databases">
        <title>Draft genome sequence of Aspergillus parasiticus SU-1.</title>
        <authorList>
            <person name="Yu J."/>
            <person name="Fedorova N."/>
            <person name="Yin Y."/>
            <person name="Losada L."/>
            <person name="Zafar N."/>
            <person name="Taujale R."/>
            <person name="Ehrlich K.C."/>
            <person name="Bhatnagar D."/>
            <person name="Cleveland T.E."/>
            <person name="Bennett J.W."/>
            <person name="Nierman W.C."/>
        </authorList>
    </citation>
    <scope>NUCLEOTIDE SEQUENCE [LARGE SCALE GENOMIC DNA]</scope>
    <source>
        <strain evidence="3">ATCC 56775 / NRRL 5862 / SRRC 143 / SU-1</strain>
    </source>
</reference>
<feature type="region of interest" description="Disordered" evidence="1">
    <location>
        <begin position="341"/>
        <end position="363"/>
    </location>
</feature>
<proteinExistence type="predicted"/>
<dbReference type="OrthoDB" id="5405126at2759"/>
<accession>A0A0F0IQB6</accession>
<evidence type="ECO:0000313" key="2">
    <source>
        <dbReference type="EMBL" id="KJK68068.1"/>
    </source>
</evidence>
<sequence length="363" mass="41039">MAQNAIGRLFRGQSSSTLRQSIGTLTQKRCYSSKNAIPTFSPTSSAELDQALNRFREELFIPFGLGTHQRRLMFRQKYADRLEEEPVSVSVGEDEEPFLLRPMDPQSRPTKKEIVDVITLMQTTKDWQNLIPFLSGLRMSHRVIKSDRWEWLVRRAGQADALGIILEAAKQSERTGLRLNNVDIVQRIFFELHRKAQRGEFKDPEVSKAFTLAKQFVSLMEAPEHIEHNLELDPKRKPFVIGTLLELSAGRAINELGGNDEGGLVRSYAQRLLASWSLGNFSRDTKNWHEVDHVLQEIVPIYNGMKLALKVNGITNDKSVAPGLKTRVNELGTLIANQKKAAPEKAVQRPTSGLEQSHLLHQG</sequence>
<evidence type="ECO:0000313" key="3">
    <source>
        <dbReference type="Proteomes" id="UP000033540"/>
    </source>
</evidence>
<name>A0A0F0IQB6_ASPPU</name>
<dbReference type="AlphaFoldDB" id="A0A0F0IQB6"/>
<dbReference type="EMBL" id="JZEE01000148">
    <property type="protein sequence ID" value="KJK68068.1"/>
    <property type="molecule type" value="Genomic_DNA"/>
</dbReference>
<gene>
    <name evidence="2" type="ORF">P875_00108674</name>
</gene>
<organism evidence="2 3">
    <name type="scientific">Aspergillus parasiticus (strain ATCC 56775 / NRRL 5862 / SRRC 143 / SU-1)</name>
    <dbReference type="NCBI Taxonomy" id="1403190"/>
    <lineage>
        <taxon>Eukaryota</taxon>
        <taxon>Fungi</taxon>
        <taxon>Dikarya</taxon>
        <taxon>Ascomycota</taxon>
        <taxon>Pezizomycotina</taxon>
        <taxon>Eurotiomycetes</taxon>
        <taxon>Eurotiomycetidae</taxon>
        <taxon>Eurotiales</taxon>
        <taxon>Aspergillaceae</taxon>
        <taxon>Aspergillus</taxon>
        <taxon>Aspergillus subgen. Circumdati</taxon>
    </lineage>
</organism>
<dbReference type="Proteomes" id="UP000033540">
    <property type="component" value="Unassembled WGS sequence"/>
</dbReference>
<protein>
    <submittedName>
        <fullName evidence="2">Uncharacterized protein</fullName>
    </submittedName>
</protein>
<comment type="caution">
    <text evidence="2">The sequence shown here is derived from an EMBL/GenBank/DDBJ whole genome shotgun (WGS) entry which is preliminary data.</text>
</comment>